<dbReference type="GO" id="GO:0070823">
    <property type="term" value="C:HDA1 complex"/>
    <property type="evidence" value="ECO:0007669"/>
    <property type="project" value="InterPro"/>
</dbReference>
<dbReference type="PRINTS" id="PR02093">
    <property type="entry name" value="HDA1SUBUNIT3"/>
</dbReference>
<dbReference type="InterPro" id="IPR038609">
    <property type="entry name" value="HDA1_su2/3_sf"/>
</dbReference>
<dbReference type="InterPro" id="IPR021006">
    <property type="entry name" value="Hda2/3"/>
</dbReference>
<dbReference type="AlphaFoldDB" id="A0AAV5QHJ0"/>
<dbReference type="Proteomes" id="UP001360560">
    <property type="component" value="Unassembled WGS sequence"/>
</dbReference>
<proteinExistence type="predicted"/>
<dbReference type="InterPro" id="IPR026216">
    <property type="entry name" value="HDA3"/>
</dbReference>
<accession>A0AAV5QHJ0</accession>
<organism evidence="1 2">
    <name type="scientific">Saccharomycopsis crataegensis</name>
    <dbReference type="NCBI Taxonomy" id="43959"/>
    <lineage>
        <taxon>Eukaryota</taxon>
        <taxon>Fungi</taxon>
        <taxon>Dikarya</taxon>
        <taxon>Ascomycota</taxon>
        <taxon>Saccharomycotina</taxon>
        <taxon>Saccharomycetes</taxon>
        <taxon>Saccharomycopsidaceae</taxon>
        <taxon>Saccharomycopsis</taxon>
    </lineage>
</organism>
<dbReference type="RefSeq" id="XP_064851102.1">
    <property type="nucleotide sequence ID" value="XM_064995030.1"/>
</dbReference>
<dbReference type="GeneID" id="90072081"/>
<protein>
    <submittedName>
        <fullName evidence="1">Hda3 protein</fullName>
    </submittedName>
</protein>
<dbReference type="Gene3D" id="3.40.50.12360">
    <property type="match status" value="2"/>
</dbReference>
<comment type="caution">
    <text evidence="1">The sequence shown here is derived from an EMBL/GenBank/DDBJ whole genome shotgun (WGS) entry which is preliminary data.</text>
</comment>
<evidence type="ECO:0000313" key="2">
    <source>
        <dbReference type="Proteomes" id="UP001360560"/>
    </source>
</evidence>
<reference evidence="1 2" key="1">
    <citation type="journal article" date="2023" name="Elife">
        <title>Identification of key yeast species and microbe-microbe interactions impacting larval growth of Drosophila in the wild.</title>
        <authorList>
            <person name="Mure A."/>
            <person name="Sugiura Y."/>
            <person name="Maeda R."/>
            <person name="Honda K."/>
            <person name="Sakurai N."/>
            <person name="Takahashi Y."/>
            <person name="Watada M."/>
            <person name="Katoh T."/>
            <person name="Gotoh A."/>
            <person name="Gotoh Y."/>
            <person name="Taniguchi I."/>
            <person name="Nakamura K."/>
            <person name="Hayashi T."/>
            <person name="Katayama T."/>
            <person name="Uemura T."/>
            <person name="Hattori Y."/>
        </authorList>
    </citation>
    <scope>NUCLEOTIDE SEQUENCE [LARGE SCALE GENOMIC DNA]</scope>
    <source>
        <strain evidence="1 2">SC-9</strain>
    </source>
</reference>
<evidence type="ECO:0000313" key="1">
    <source>
        <dbReference type="EMBL" id="GMM34102.1"/>
    </source>
</evidence>
<keyword evidence="2" id="KW-1185">Reference proteome</keyword>
<dbReference type="EMBL" id="BTFZ01000002">
    <property type="protein sequence ID" value="GMM34102.1"/>
    <property type="molecule type" value="Genomic_DNA"/>
</dbReference>
<dbReference type="Pfam" id="PF11496">
    <property type="entry name" value="HDA2-3"/>
    <property type="match status" value="1"/>
</dbReference>
<name>A0AAV5QHJ0_9ASCO</name>
<sequence length="815" mass="94926">MDLSKILDVTPEPAIKLQESLIGVTDSTNYNNEEDDYCLPTPMADFQKELTDDIVSLHYSDILKYFETNNRDDLLLIDSLQKLYLNIQLISSHPYLLIDHFMPKSLAAKDIPMKLIQTSGKFKMLKNVLDIYSGVLDFRKLLKSELHNHAKFGKQGKSSSKASNSTETSNKKINQIIVSNVKKRFINEITVPSNKNILLISREGRTLDLIESLMLGLKMPYVKYSGSNIKNNNKDKVTTAQDIDIKKKLGSYSINLNSHLKNYLNNNNFNLFPLYNVTVHLLSSKDLEEKNENAMKFLNLYEGTRVFKIDLIIPFDLSVNTKLPIIAEIRNKNYGRKVRRAPILRLVPIFTVEHIALNFDYNNDDGINENFRNTISAVVVERGKVGLIDANFKTIYQNNLDYLRDWLLYSTEDKKQVGNTHINWPLPAIAKIPIYKPQDVEKSLLTEVKYVPEDDYSDFDDDMESKKKSVKDDKLEFDDFEKFERLYSKTPNDYFYDTKRLKSSYMLNPIQIKNRSNIIGIEAESIHFTENDSKTGESSYFDYLTRELILTHFEIYELNLKYLSYNKIDADLKISESLNKVHREDFEVSLDELEKFLAHDKNMHDKLEELVSKKKLLQKILAEKRVEKLEKYFEYHLITKDNDQVDGDKNAKVDGNKNVDGNDLKFKLQSERETVIKNMSSEELEKYKKWEENQLKLLELFERKNSLKKSLSLRQNELDYLNIELEKLGKVYEENVASISGKTDLLNKKLNQELEKFVGEYNNIGENSDDNKSAKRRKMNKVISEVDGLMLSLKHEITVNEDSGQNKNRNRYRRK</sequence>
<gene>
    <name evidence="1" type="ORF">DASC09_014270</name>
</gene>